<keyword evidence="2" id="KW-0732">Signal</keyword>
<dbReference type="PIRSF" id="PIRSF017082">
    <property type="entry name" value="YflP"/>
    <property type="match status" value="1"/>
</dbReference>
<dbReference type="KEGG" id="dia:Dtpsy_0081"/>
<reference evidence="3 4" key="1">
    <citation type="journal article" date="2010" name="J. Bacteriol.">
        <title>Completed genome sequence of the anaerobic iron-oxidizing bacterium Acidovorax ebreus strain TPSY.</title>
        <authorList>
            <person name="Byrne-Bailey K.G."/>
            <person name="Weber K.A."/>
            <person name="Chair A.H."/>
            <person name="Bose S."/>
            <person name="Knox T."/>
            <person name="Spanbauer T.L."/>
            <person name="Chertkov O."/>
            <person name="Coates J.D."/>
        </authorList>
    </citation>
    <scope>NUCLEOTIDE SEQUENCE [LARGE SCALE GENOMIC DNA]</scope>
    <source>
        <strain evidence="3 4">TPSY</strain>
    </source>
</reference>
<accession>A0A9J9U940</accession>
<dbReference type="PANTHER" id="PTHR42928:SF5">
    <property type="entry name" value="BLR1237 PROTEIN"/>
    <property type="match status" value="1"/>
</dbReference>
<dbReference type="Proteomes" id="UP000000450">
    <property type="component" value="Chromosome"/>
</dbReference>
<gene>
    <name evidence="3" type="ordered locus">Dtpsy_0081</name>
</gene>
<dbReference type="RefSeq" id="WP_012655196.1">
    <property type="nucleotide sequence ID" value="NC_011992.1"/>
</dbReference>
<sequence length="326" mass="34689">MFRTSIHRSILAAAAALLAGLAATPAHAAWPSDAPINITVGFAAGGTTDVMVRNLAPFIAKHLGDNASFVIQNRPGASGEIAINSVMRAKPDGYSLVVVNLPGYFFVPMYRKSSYTTKDLTLVARLVGDPTIMVTRKDSKLIDLRQVVSQLKTDPSSYSAGHNGLGTNGHLAMAQLENAASVKFNSIPFNGSAQQKAALTTSTLDIAFLAASEVPDPENEATPVRLLAQFTKDKVQRIASTPTTFEVGFPVEMTAERGIAAPNGVPAAIRARLEKAIEAALKDPEYVKTARNDAPFLSFLGGAEWAKAVEQAQKAYEPIARTLPKE</sequence>
<dbReference type="AlphaFoldDB" id="A0A9J9U940"/>
<feature type="chain" id="PRO_5039922807" description="Extra-cytoplasmic solute receptor" evidence="2">
    <location>
        <begin position="29"/>
        <end position="326"/>
    </location>
</feature>
<evidence type="ECO:0008006" key="5">
    <source>
        <dbReference type="Google" id="ProtNLM"/>
    </source>
</evidence>
<dbReference type="InterPro" id="IPR042100">
    <property type="entry name" value="Bug_dom1"/>
</dbReference>
<evidence type="ECO:0000313" key="3">
    <source>
        <dbReference type="EMBL" id="ACM31569.1"/>
    </source>
</evidence>
<keyword evidence="4" id="KW-1185">Reference proteome</keyword>
<dbReference type="CDD" id="cd07012">
    <property type="entry name" value="PBP2_Bug_TTT"/>
    <property type="match status" value="1"/>
</dbReference>
<comment type="similarity">
    <text evidence="1">Belongs to the UPF0065 (bug) family.</text>
</comment>
<dbReference type="PANTHER" id="PTHR42928">
    <property type="entry name" value="TRICARBOXYLATE-BINDING PROTEIN"/>
    <property type="match status" value="1"/>
</dbReference>
<dbReference type="Pfam" id="PF03401">
    <property type="entry name" value="TctC"/>
    <property type="match status" value="1"/>
</dbReference>
<dbReference type="InterPro" id="IPR005064">
    <property type="entry name" value="BUG"/>
</dbReference>
<dbReference type="Gene3D" id="3.40.190.10">
    <property type="entry name" value="Periplasmic binding protein-like II"/>
    <property type="match status" value="1"/>
</dbReference>
<proteinExistence type="inferred from homology"/>
<evidence type="ECO:0000256" key="2">
    <source>
        <dbReference type="SAM" id="SignalP"/>
    </source>
</evidence>
<dbReference type="EMBL" id="CP001392">
    <property type="protein sequence ID" value="ACM31569.1"/>
    <property type="molecule type" value="Genomic_DNA"/>
</dbReference>
<name>A0A9J9U940_ACIET</name>
<evidence type="ECO:0000313" key="4">
    <source>
        <dbReference type="Proteomes" id="UP000000450"/>
    </source>
</evidence>
<organism evidence="3 4">
    <name type="scientific">Acidovorax ebreus (strain TPSY)</name>
    <name type="common">Diaphorobacter sp. (strain TPSY)</name>
    <dbReference type="NCBI Taxonomy" id="535289"/>
    <lineage>
        <taxon>Bacteria</taxon>
        <taxon>Pseudomonadati</taxon>
        <taxon>Pseudomonadota</taxon>
        <taxon>Betaproteobacteria</taxon>
        <taxon>Burkholderiales</taxon>
        <taxon>Comamonadaceae</taxon>
        <taxon>Diaphorobacter</taxon>
    </lineage>
</organism>
<protein>
    <recommendedName>
        <fullName evidence="5">Extra-cytoplasmic solute receptor</fullName>
    </recommendedName>
</protein>
<feature type="signal peptide" evidence="2">
    <location>
        <begin position="1"/>
        <end position="28"/>
    </location>
</feature>
<dbReference type="Gene3D" id="3.40.190.150">
    <property type="entry name" value="Bordetella uptake gene, domain 1"/>
    <property type="match status" value="1"/>
</dbReference>
<evidence type="ECO:0000256" key="1">
    <source>
        <dbReference type="ARBA" id="ARBA00006987"/>
    </source>
</evidence>